<dbReference type="PROSITE" id="PS00027">
    <property type="entry name" value="HOMEOBOX_1"/>
    <property type="match status" value="1"/>
</dbReference>
<dbReference type="InterPro" id="IPR001356">
    <property type="entry name" value="HD"/>
</dbReference>
<feature type="compositionally biased region" description="Low complexity" evidence="7">
    <location>
        <begin position="76"/>
        <end position="86"/>
    </location>
</feature>
<keyword evidence="10" id="KW-1185">Reference proteome</keyword>
<dbReference type="CDD" id="cd00086">
    <property type="entry name" value="homeodomain"/>
    <property type="match status" value="1"/>
</dbReference>
<dbReference type="Gene3D" id="1.10.10.60">
    <property type="entry name" value="Homeodomain-like"/>
    <property type="match status" value="1"/>
</dbReference>
<evidence type="ECO:0000256" key="7">
    <source>
        <dbReference type="SAM" id="MobiDB-lite"/>
    </source>
</evidence>
<sequence>MQAPPYAHILQQSVPSLSNGLHAFYLPIVPCTYWRPSFYLQTRRLPTPHSIDDILGLNNEIQGQLKDLNIVEGNGSSSNSLRMSGSTPGSPDLKPKKKKARTTFTGRQIFELERQFELKKYLSSSERAELAKLLHVTETQVKIWFQNRRTKWKKQEIETRLKSVTENRTSVSLPSITGSAETIDISNDDLVVSTQVASESEAEYEDNSQQKSPKAVS</sequence>
<evidence type="ECO:0000313" key="10">
    <source>
        <dbReference type="Proteomes" id="UP000054630"/>
    </source>
</evidence>
<feature type="region of interest" description="Disordered" evidence="7">
    <location>
        <begin position="196"/>
        <end position="217"/>
    </location>
</feature>
<dbReference type="PROSITE" id="PS50071">
    <property type="entry name" value="HOMEOBOX_2"/>
    <property type="match status" value="1"/>
</dbReference>
<organism evidence="9 10">
    <name type="scientific">Trichinella nelsoni</name>
    <dbReference type="NCBI Taxonomy" id="6336"/>
    <lineage>
        <taxon>Eukaryota</taxon>
        <taxon>Metazoa</taxon>
        <taxon>Ecdysozoa</taxon>
        <taxon>Nematoda</taxon>
        <taxon>Enoplea</taxon>
        <taxon>Dorylaimia</taxon>
        <taxon>Trichinellida</taxon>
        <taxon>Trichinellidae</taxon>
        <taxon>Trichinella</taxon>
    </lineage>
</organism>
<dbReference type="PANTHER" id="PTHR24340">
    <property type="entry name" value="HOMEOBOX PROTEIN NKX"/>
    <property type="match status" value="1"/>
</dbReference>
<dbReference type="GO" id="GO:0030154">
    <property type="term" value="P:cell differentiation"/>
    <property type="evidence" value="ECO:0007669"/>
    <property type="project" value="TreeGrafter"/>
</dbReference>
<feature type="region of interest" description="Disordered" evidence="7">
    <location>
        <begin position="76"/>
        <end position="100"/>
    </location>
</feature>
<gene>
    <name evidence="9" type="primary">ceh-9</name>
    <name evidence="9" type="ORF">T07_7747</name>
</gene>
<dbReference type="GO" id="GO:0000981">
    <property type="term" value="F:DNA-binding transcription factor activity, RNA polymerase II-specific"/>
    <property type="evidence" value="ECO:0007669"/>
    <property type="project" value="InterPro"/>
</dbReference>
<evidence type="ECO:0000256" key="3">
    <source>
        <dbReference type="ARBA" id="ARBA00023155"/>
    </source>
</evidence>
<feature type="domain" description="Homeobox" evidence="8">
    <location>
        <begin position="95"/>
        <end position="155"/>
    </location>
</feature>
<dbReference type="GO" id="GO:0000978">
    <property type="term" value="F:RNA polymerase II cis-regulatory region sequence-specific DNA binding"/>
    <property type="evidence" value="ECO:0007669"/>
    <property type="project" value="TreeGrafter"/>
</dbReference>
<dbReference type="InterPro" id="IPR050394">
    <property type="entry name" value="Homeobox_NK-like"/>
</dbReference>
<comment type="caution">
    <text evidence="9">The sequence shown here is derived from an EMBL/GenBank/DDBJ whole genome shotgun (WGS) entry which is preliminary data.</text>
</comment>
<dbReference type="PANTHER" id="PTHR24340:SF70">
    <property type="entry name" value="NK7.1, ISOFORM A"/>
    <property type="match status" value="1"/>
</dbReference>
<dbReference type="InterPro" id="IPR017970">
    <property type="entry name" value="Homeobox_CS"/>
</dbReference>
<evidence type="ECO:0000256" key="5">
    <source>
        <dbReference type="PROSITE-ProRule" id="PRU00108"/>
    </source>
</evidence>
<evidence type="ECO:0000259" key="8">
    <source>
        <dbReference type="PROSITE" id="PS50071"/>
    </source>
</evidence>
<evidence type="ECO:0000256" key="4">
    <source>
        <dbReference type="ARBA" id="ARBA00023242"/>
    </source>
</evidence>
<dbReference type="AlphaFoldDB" id="A0A0V0SJ00"/>
<dbReference type="STRING" id="6336.A0A0V0SJ00"/>
<proteinExistence type="predicted"/>
<dbReference type="SUPFAM" id="SSF46689">
    <property type="entry name" value="Homeodomain-like"/>
    <property type="match status" value="1"/>
</dbReference>
<dbReference type="Proteomes" id="UP000054630">
    <property type="component" value="Unassembled WGS sequence"/>
</dbReference>
<reference evidence="9 10" key="1">
    <citation type="submission" date="2015-01" db="EMBL/GenBank/DDBJ databases">
        <title>Evolution of Trichinella species and genotypes.</title>
        <authorList>
            <person name="Korhonen P.K."/>
            <person name="Edoardo P."/>
            <person name="Giuseppe L.R."/>
            <person name="Gasser R.B."/>
        </authorList>
    </citation>
    <scope>NUCLEOTIDE SEQUENCE [LARGE SCALE GENOMIC DNA]</scope>
    <source>
        <strain evidence="9">ISS37</strain>
    </source>
</reference>
<keyword evidence="4 5" id="KW-0539">Nucleus</keyword>
<dbReference type="OrthoDB" id="6159439at2759"/>
<evidence type="ECO:0000256" key="6">
    <source>
        <dbReference type="RuleBase" id="RU000682"/>
    </source>
</evidence>
<dbReference type="EMBL" id="JYDL01000006">
    <property type="protein sequence ID" value="KRX26776.1"/>
    <property type="molecule type" value="Genomic_DNA"/>
</dbReference>
<name>A0A0V0SJ00_9BILA</name>
<evidence type="ECO:0000313" key="9">
    <source>
        <dbReference type="EMBL" id="KRX26776.1"/>
    </source>
</evidence>
<comment type="subcellular location">
    <subcellularLocation>
        <location evidence="1 5 6">Nucleus</location>
    </subcellularLocation>
</comment>
<dbReference type="InterPro" id="IPR020479">
    <property type="entry name" value="HD_metazoa"/>
</dbReference>
<evidence type="ECO:0000256" key="1">
    <source>
        <dbReference type="ARBA" id="ARBA00004123"/>
    </source>
</evidence>
<dbReference type="PRINTS" id="PR00024">
    <property type="entry name" value="HOMEOBOX"/>
</dbReference>
<keyword evidence="3 5" id="KW-0371">Homeobox</keyword>
<dbReference type="SMART" id="SM00389">
    <property type="entry name" value="HOX"/>
    <property type="match status" value="1"/>
</dbReference>
<keyword evidence="2 5" id="KW-0238">DNA-binding</keyword>
<feature type="compositionally biased region" description="Polar residues" evidence="7">
    <location>
        <begin position="207"/>
        <end position="217"/>
    </location>
</feature>
<accession>A0A0V0SJ00</accession>
<dbReference type="Pfam" id="PF00046">
    <property type="entry name" value="Homeodomain"/>
    <property type="match status" value="1"/>
</dbReference>
<dbReference type="InterPro" id="IPR009057">
    <property type="entry name" value="Homeodomain-like_sf"/>
</dbReference>
<dbReference type="GO" id="GO:0005634">
    <property type="term" value="C:nucleus"/>
    <property type="evidence" value="ECO:0007669"/>
    <property type="project" value="UniProtKB-SubCell"/>
</dbReference>
<feature type="DNA-binding region" description="Homeobox" evidence="5">
    <location>
        <begin position="97"/>
        <end position="156"/>
    </location>
</feature>
<protein>
    <submittedName>
        <fullName evidence="9">Homeobox protein ceh-9</fullName>
    </submittedName>
</protein>
<evidence type="ECO:0000256" key="2">
    <source>
        <dbReference type="ARBA" id="ARBA00023125"/>
    </source>
</evidence>